<evidence type="ECO:0000313" key="9">
    <source>
        <dbReference type="EMBL" id="MBC5841495.1"/>
    </source>
</evidence>
<dbReference type="InterPro" id="IPR014027">
    <property type="entry name" value="UDP-Glc/GDP-Man_DH_C"/>
</dbReference>
<evidence type="ECO:0000256" key="2">
    <source>
        <dbReference type="ARBA" id="ARBA00006601"/>
    </source>
</evidence>
<comment type="pathway">
    <text evidence="1">Nucleotide-sugar biosynthesis; UDP-alpha-D-glucuronate biosynthesis; UDP-alpha-D-glucuronate from UDP-alpha-D-glucose: step 1/1.</text>
</comment>
<evidence type="ECO:0000313" key="10">
    <source>
        <dbReference type="Proteomes" id="UP000629963"/>
    </source>
</evidence>
<name>A0ABR7J7K5_9FLAO</name>
<dbReference type="NCBIfam" id="TIGR03026">
    <property type="entry name" value="NDP-sugDHase"/>
    <property type="match status" value="1"/>
</dbReference>
<dbReference type="InterPro" id="IPR036291">
    <property type="entry name" value="NAD(P)-bd_dom_sf"/>
</dbReference>
<dbReference type="SUPFAM" id="SSF51735">
    <property type="entry name" value="NAD(P)-binding Rossmann-fold domains"/>
    <property type="match status" value="1"/>
</dbReference>
<dbReference type="SMART" id="SM00984">
    <property type="entry name" value="UDPG_MGDP_dh_C"/>
    <property type="match status" value="1"/>
</dbReference>
<dbReference type="Proteomes" id="UP000629963">
    <property type="component" value="Unassembled WGS sequence"/>
</dbReference>
<dbReference type="EC" id="1.1.1.22" evidence="3"/>
<comment type="similarity">
    <text evidence="2 7">Belongs to the UDP-glucose/GDP-mannose dehydrogenase family.</text>
</comment>
<comment type="caution">
    <text evidence="9">The sequence shown here is derived from an EMBL/GenBank/DDBJ whole genome shotgun (WGS) entry which is preliminary data.</text>
</comment>
<evidence type="ECO:0000256" key="6">
    <source>
        <dbReference type="ARBA" id="ARBA00047473"/>
    </source>
</evidence>
<dbReference type="EMBL" id="JACRUJ010000002">
    <property type="protein sequence ID" value="MBC5841495.1"/>
    <property type="molecule type" value="Genomic_DNA"/>
</dbReference>
<dbReference type="PIRSF" id="PIRSF000124">
    <property type="entry name" value="UDPglc_GDPman_dh"/>
    <property type="match status" value="1"/>
</dbReference>
<feature type="domain" description="UDP-glucose/GDP-mannose dehydrogenase C-terminal" evidence="8">
    <location>
        <begin position="333"/>
        <end position="448"/>
    </location>
</feature>
<dbReference type="RefSeq" id="WP_187010075.1">
    <property type="nucleotide sequence ID" value="NZ_JACRUI010000002.1"/>
</dbReference>
<dbReference type="PIRSF" id="PIRSF500133">
    <property type="entry name" value="UDPglc_DH_euk"/>
    <property type="match status" value="1"/>
</dbReference>
<evidence type="ECO:0000259" key="8">
    <source>
        <dbReference type="SMART" id="SM00984"/>
    </source>
</evidence>
<evidence type="ECO:0000256" key="3">
    <source>
        <dbReference type="ARBA" id="ARBA00012954"/>
    </source>
</evidence>
<comment type="catalytic activity">
    <reaction evidence="6">
        <text>UDP-alpha-D-glucose + 2 NAD(+) + H2O = UDP-alpha-D-glucuronate + 2 NADH + 3 H(+)</text>
        <dbReference type="Rhea" id="RHEA:23596"/>
        <dbReference type="ChEBI" id="CHEBI:15377"/>
        <dbReference type="ChEBI" id="CHEBI:15378"/>
        <dbReference type="ChEBI" id="CHEBI:57540"/>
        <dbReference type="ChEBI" id="CHEBI:57945"/>
        <dbReference type="ChEBI" id="CHEBI:58052"/>
        <dbReference type="ChEBI" id="CHEBI:58885"/>
        <dbReference type="EC" id="1.1.1.22"/>
    </reaction>
</comment>
<dbReference type="InterPro" id="IPR036220">
    <property type="entry name" value="UDP-Glc/GDP-Man_DH_C_sf"/>
</dbReference>
<dbReference type="PANTHER" id="PTHR11374">
    <property type="entry name" value="UDP-GLUCOSE DEHYDROGENASE/UDP-MANNAC DEHYDROGENASE"/>
    <property type="match status" value="1"/>
</dbReference>
<organism evidence="9 10">
    <name type="scientific">Flavobacterium kayseriense</name>
    <dbReference type="NCBI Taxonomy" id="2764714"/>
    <lineage>
        <taxon>Bacteria</taxon>
        <taxon>Pseudomonadati</taxon>
        <taxon>Bacteroidota</taxon>
        <taxon>Flavobacteriia</taxon>
        <taxon>Flavobacteriales</taxon>
        <taxon>Flavobacteriaceae</taxon>
        <taxon>Flavobacterium</taxon>
    </lineage>
</organism>
<dbReference type="InterPro" id="IPR014026">
    <property type="entry name" value="UDP-Glc/GDP-Man_DH_dimer"/>
</dbReference>
<dbReference type="SUPFAM" id="SSF48179">
    <property type="entry name" value="6-phosphogluconate dehydrogenase C-terminal domain-like"/>
    <property type="match status" value="1"/>
</dbReference>
<gene>
    <name evidence="9" type="ORF">H8R23_08760</name>
</gene>
<reference evidence="9 10" key="1">
    <citation type="submission" date="2020-08" db="EMBL/GenBank/DDBJ databases">
        <title>Description of novel Flavobacterium F-380 isolate.</title>
        <authorList>
            <person name="Saticioglu I.B."/>
            <person name="Duman M."/>
            <person name="Altun S."/>
        </authorList>
    </citation>
    <scope>NUCLEOTIDE SEQUENCE [LARGE SCALE GENOMIC DNA]</scope>
    <source>
        <strain evidence="9 10">F-380</strain>
    </source>
</reference>
<dbReference type="Pfam" id="PF00984">
    <property type="entry name" value="UDPG_MGDP_dh"/>
    <property type="match status" value="1"/>
</dbReference>
<accession>A0ABR7J7K5</accession>
<sequence>MKITNICCIGAGYVGGPTMAIIAQKCPHINVTVVDLNTERIAAWNDKDVNNIPIYEPGLAEVVAEARGRNLFFSTEVEKAIDEAQVIFISVNTPTKTYGKGKGMAADLKFIELCARQIARVAKDDKIVVEKSTLPVRTAEAIKSILDNTGNGVQFQILSNPEFLAEGTAVQDLLNPDRILIGGDSSPEGQNAMQLLVDVYANWVAKDKILTTNVWSSELSKLTANAFLAQRISSINAMSELCEKTGADVNEVARAIGMDSRIGSKFLKASVGFGGSCFQKDILNLVYIAKSYGLNEVADYWEQVIIMNDYQKRRFSSNIVQTLYNTVSGKKITFLGWAFKKDTNDTRESAAIYVADDLINENAHIAVYDPKVSRKKVLADLDGLQTRNAAANESSIQSFAAPYEACKDAYAIAVLTEWDEFTDYDWQSIYDSMQKPAFIFDGRNVLDGPALRAIGFVYQAIGS</sequence>
<keyword evidence="5" id="KW-0520">NAD</keyword>
<evidence type="ECO:0000256" key="5">
    <source>
        <dbReference type="ARBA" id="ARBA00023027"/>
    </source>
</evidence>
<protein>
    <recommendedName>
        <fullName evidence="3">UDP-glucose 6-dehydrogenase</fullName>
        <ecNumber evidence="3">1.1.1.22</ecNumber>
    </recommendedName>
</protein>
<dbReference type="Gene3D" id="3.40.50.720">
    <property type="entry name" value="NAD(P)-binding Rossmann-like Domain"/>
    <property type="match status" value="2"/>
</dbReference>
<evidence type="ECO:0000256" key="4">
    <source>
        <dbReference type="ARBA" id="ARBA00023002"/>
    </source>
</evidence>
<dbReference type="InterPro" id="IPR001732">
    <property type="entry name" value="UDP-Glc/GDP-Man_DH_N"/>
</dbReference>
<keyword evidence="4" id="KW-0560">Oxidoreductase</keyword>
<dbReference type="Gene3D" id="1.20.5.100">
    <property type="entry name" value="Cytochrome c1, transmembrane anchor, C-terminal"/>
    <property type="match status" value="1"/>
</dbReference>
<dbReference type="InterPro" id="IPR028356">
    <property type="entry name" value="UDPglc_DH_euk"/>
</dbReference>
<proteinExistence type="inferred from homology"/>
<dbReference type="Pfam" id="PF03721">
    <property type="entry name" value="UDPG_MGDP_dh_N"/>
    <property type="match status" value="1"/>
</dbReference>
<dbReference type="InterPro" id="IPR008927">
    <property type="entry name" value="6-PGluconate_DH-like_C_sf"/>
</dbReference>
<evidence type="ECO:0000256" key="1">
    <source>
        <dbReference type="ARBA" id="ARBA00004701"/>
    </source>
</evidence>
<dbReference type="SUPFAM" id="SSF52413">
    <property type="entry name" value="UDP-glucose/GDP-mannose dehydrogenase C-terminal domain"/>
    <property type="match status" value="1"/>
</dbReference>
<dbReference type="Pfam" id="PF03720">
    <property type="entry name" value="UDPG_MGDP_dh_C"/>
    <property type="match status" value="1"/>
</dbReference>
<dbReference type="InterPro" id="IPR017476">
    <property type="entry name" value="UDP-Glc/GDP-Man"/>
</dbReference>
<evidence type="ECO:0000256" key="7">
    <source>
        <dbReference type="PIRNR" id="PIRNR000124"/>
    </source>
</evidence>
<dbReference type="PANTHER" id="PTHR11374:SF3">
    <property type="entry name" value="UDP-GLUCOSE 6-DEHYDROGENASE"/>
    <property type="match status" value="1"/>
</dbReference>
<keyword evidence="10" id="KW-1185">Reference proteome</keyword>